<comment type="caution">
    <text evidence="4">The sequence shown here is derived from an EMBL/GenBank/DDBJ whole genome shotgun (WGS) entry which is preliminary data.</text>
</comment>
<keyword evidence="1" id="KW-0433">Leucine-rich repeat</keyword>
<evidence type="ECO:0000256" key="1">
    <source>
        <dbReference type="ARBA" id="ARBA00022614"/>
    </source>
</evidence>
<dbReference type="InterPro" id="IPR049809">
    <property type="entry name" value="YehF/YfeS-like_WGR"/>
</dbReference>
<dbReference type="InterPro" id="IPR050216">
    <property type="entry name" value="LRR_domain-containing"/>
</dbReference>
<sequence>MKKYLTYQDEGSHKFWSIEVSGNTFTVTFGKIGSAGQSSIKAFHNETECLKEAEKVFREKLKKGYVEAEFTDQKSTTESIQKLLSDSFYRFLKVKVKDFEESKYAKVFQKINWEKEAGKVLQSVRSYWGKLTEKKGKPIGIFDIRWDDAGTQYSIEFDYDTESNDPKNAMEEGCVENEPVIDFSDLIRNDLKEEPEDIWGTMGEDYTVMQDILCRMSTEIVLLTLKEDSFQQIAKQTPYYLMFAYFHDDQDSNVIFDSSGKIRNLLYPELEKKNIDLSKFYKPESKSMYVDDRSLEEIPDGIGDYQDLETLSLYTKAAKLPNTIESLRNLRKLSICSKKTTEFPIEICKLTNLEYLYVYTEKIKKLPEEIANLVNLNHLDLSGNKLKDLPRGFSKLSILEKLNLAENQFEKIPTPLYGMNSIEELDIRNNPLLNLEGISQLAGLKIIRMYSIRIQELTSEIGQLKNCMYFTLTEAEVAEIPKEIGDMESMYSLEISKSKIRSLPDTIGKLKNCKSLDLRNNQILSLPDSIGALESLEQLSVDYNQLTDLPESIYQLKKLKEISLWGNQFPSEQKAKIVSRLKENIPEIQIRIEK</sequence>
<dbReference type="Pfam" id="PF05406">
    <property type="entry name" value="WGR"/>
    <property type="match status" value="1"/>
</dbReference>
<evidence type="ECO:0000313" key="5">
    <source>
        <dbReference type="Proteomes" id="UP000265798"/>
    </source>
</evidence>
<dbReference type="InterPro" id="IPR032675">
    <property type="entry name" value="LRR_dom_sf"/>
</dbReference>
<evidence type="ECO:0000259" key="3">
    <source>
        <dbReference type="PROSITE" id="PS51977"/>
    </source>
</evidence>
<dbReference type="SMART" id="SM00773">
    <property type="entry name" value="WGR"/>
    <property type="match status" value="1"/>
</dbReference>
<dbReference type="SUPFAM" id="SSF142921">
    <property type="entry name" value="WGR domain-like"/>
    <property type="match status" value="1"/>
</dbReference>
<dbReference type="InterPro" id="IPR008893">
    <property type="entry name" value="WGR_domain"/>
</dbReference>
<dbReference type="AlphaFoldDB" id="A0A396YQU4"/>
<dbReference type="CDD" id="cd07996">
    <property type="entry name" value="WGR_MMR_like"/>
    <property type="match status" value="1"/>
</dbReference>
<keyword evidence="2" id="KW-0677">Repeat</keyword>
<dbReference type="Proteomes" id="UP000265798">
    <property type="component" value="Unassembled WGS sequence"/>
</dbReference>
<evidence type="ECO:0000256" key="2">
    <source>
        <dbReference type="ARBA" id="ARBA00022737"/>
    </source>
</evidence>
<dbReference type="PROSITE" id="PS51977">
    <property type="entry name" value="WGR"/>
    <property type="match status" value="1"/>
</dbReference>
<dbReference type="SMART" id="SM00369">
    <property type="entry name" value="LRR_TYP"/>
    <property type="match status" value="5"/>
</dbReference>
<dbReference type="SMART" id="SM00364">
    <property type="entry name" value="LRR_BAC"/>
    <property type="match status" value="4"/>
</dbReference>
<dbReference type="Gene3D" id="2.20.140.10">
    <property type="entry name" value="WGR domain"/>
    <property type="match status" value="1"/>
</dbReference>
<dbReference type="PROSITE" id="PS51450">
    <property type="entry name" value="LRR"/>
    <property type="match status" value="4"/>
</dbReference>
<dbReference type="InterPro" id="IPR055414">
    <property type="entry name" value="LRR_R13L4/SHOC2-like"/>
</dbReference>
<name>A0A396YQU4_9LEPT</name>
<dbReference type="PANTHER" id="PTHR48051:SF1">
    <property type="entry name" value="RAS SUPPRESSOR PROTEIN 1"/>
    <property type="match status" value="1"/>
</dbReference>
<reference evidence="5" key="1">
    <citation type="submission" date="2018-05" db="EMBL/GenBank/DDBJ databases">
        <title>Leptospira yasudae sp. nov. and Leptospira stimsonii sp. nov., two pathogenic species of the genus Leptospira isolated from environmental sources.</title>
        <authorList>
            <person name="Casanovas-Massana A."/>
            <person name="Hamond C."/>
            <person name="Santos L.A."/>
            <person name="Hacker K.P."/>
            <person name="Balassiano I."/>
            <person name="Medeiros M.A."/>
            <person name="Reis M.G."/>
            <person name="Ko A.I."/>
            <person name="Wunder E.A."/>
        </authorList>
    </citation>
    <scope>NUCLEOTIDE SEQUENCE [LARGE SCALE GENOMIC DNA]</scope>
    <source>
        <strain evidence="5">Yale</strain>
    </source>
</reference>
<dbReference type="InterPro" id="IPR001611">
    <property type="entry name" value="Leu-rich_rpt"/>
</dbReference>
<dbReference type="Pfam" id="PF23598">
    <property type="entry name" value="LRR_14"/>
    <property type="match status" value="2"/>
</dbReference>
<evidence type="ECO:0000313" key="4">
    <source>
        <dbReference type="EMBL" id="RHX85511.1"/>
    </source>
</evidence>
<protein>
    <recommendedName>
        <fullName evidence="3">WGR domain-containing protein</fullName>
    </recommendedName>
</protein>
<gene>
    <name evidence="4" type="ORF">DLM75_21370</name>
</gene>
<dbReference type="InterPro" id="IPR036930">
    <property type="entry name" value="WGR_dom_sf"/>
</dbReference>
<dbReference type="Gene3D" id="3.80.10.10">
    <property type="entry name" value="Ribonuclease Inhibitor"/>
    <property type="match status" value="3"/>
</dbReference>
<accession>A0A396YQU4</accession>
<proteinExistence type="predicted"/>
<organism evidence="4 5">
    <name type="scientific">Leptospira stimsonii</name>
    <dbReference type="NCBI Taxonomy" id="2202203"/>
    <lineage>
        <taxon>Bacteria</taxon>
        <taxon>Pseudomonadati</taxon>
        <taxon>Spirochaetota</taxon>
        <taxon>Spirochaetia</taxon>
        <taxon>Leptospirales</taxon>
        <taxon>Leptospiraceae</taxon>
        <taxon>Leptospira</taxon>
    </lineage>
</organism>
<dbReference type="InterPro" id="IPR003591">
    <property type="entry name" value="Leu-rich_rpt_typical-subtyp"/>
</dbReference>
<dbReference type="OrthoDB" id="341798at2"/>
<dbReference type="RefSeq" id="WP_118970535.1">
    <property type="nucleotide sequence ID" value="NZ_QHCT01000009.1"/>
</dbReference>
<dbReference type="PANTHER" id="PTHR48051">
    <property type="match status" value="1"/>
</dbReference>
<dbReference type="SUPFAM" id="SSF52058">
    <property type="entry name" value="L domain-like"/>
    <property type="match status" value="1"/>
</dbReference>
<dbReference type="SMART" id="SM00365">
    <property type="entry name" value="LRR_SD22"/>
    <property type="match status" value="4"/>
</dbReference>
<dbReference type="EMBL" id="QHCT01000009">
    <property type="protein sequence ID" value="RHX85511.1"/>
    <property type="molecule type" value="Genomic_DNA"/>
</dbReference>
<dbReference type="GO" id="GO:0005737">
    <property type="term" value="C:cytoplasm"/>
    <property type="evidence" value="ECO:0007669"/>
    <property type="project" value="TreeGrafter"/>
</dbReference>
<feature type="domain" description="WGR" evidence="3">
    <location>
        <begin position="1"/>
        <end position="79"/>
    </location>
</feature>